<proteinExistence type="predicted"/>
<name>A0A0F9SVJ2_9ZZZZ</name>
<feature type="compositionally biased region" description="Low complexity" evidence="1">
    <location>
        <begin position="46"/>
        <end position="61"/>
    </location>
</feature>
<sequence length="67" mass="7128">MIQLENPTLPCADAGPVSAALSKTPMPHHACGGIMGHQMAKSCWVNKPANAARRQNPARSAHQTLQQ</sequence>
<dbReference type="EMBL" id="LAZR01001679">
    <property type="protein sequence ID" value="KKN40906.1"/>
    <property type="molecule type" value="Genomic_DNA"/>
</dbReference>
<evidence type="ECO:0000313" key="2">
    <source>
        <dbReference type="EMBL" id="KKN40906.1"/>
    </source>
</evidence>
<organism evidence="2">
    <name type="scientific">marine sediment metagenome</name>
    <dbReference type="NCBI Taxonomy" id="412755"/>
    <lineage>
        <taxon>unclassified sequences</taxon>
        <taxon>metagenomes</taxon>
        <taxon>ecological metagenomes</taxon>
    </lineage>
</organism>
<evidence type="ECO:0000256" key="1">
    <source>
        <dbReference type="SAM" id="MobiDB-lite"/>
    </source>
</evidence>
<gene>
    <name evidence="2" type="ORF">LCGC14_0728550</name>
</gene>
<reference evidence="2" key="1">
    <citation type="journal article" date="2015" name="Nature">
        <title>Complex archaea that bridge the gap between prokaryotes and eukaryotes.</title>
        <authorList>
            <person name="Spang A."/>
            <person name="Saw J.H."/>
            <person name="Jorgensen S.L."/>
            <person name="Zaremba-Niedzwiedzka K."/>
            <person name="Martijn J."/>
            <person name="Lind A.E."/>
            <person name="van Eijk R."/>
            <person name="Schleper C."/>
            <person name="Guy L."/>
            <person name="Ettema T.J."/>
        </authorList>
    </citation>
    <scope>NUCLEOTIDE SEQUENCE</scope>
</reference>
<comment type="caution">
    <text evidence="2">The sequence shown here is derived from an EMBL/GenBank/DDBJ whole genome shotgun (WGS) entry which is preliminary data.</text>
</comment>
<dbReference type="AlphaFoldDB" id="A0A0F9SVJ2"/>
<protein>
    <submittedName>
        <fullName evidence="2">Uncharacterized protein</fullName>
    </submittedName>
</protein>
<accession>A0A0F9SVJ2</accession>
<feature type="region of interest" description="Disordered" evidence="1">
    <location>
        <begin position="46"/>
        <end position="67"/>
    </location>
</feature>